<feature type="chain" id="PRO_5018104123" evidence="1">
    <location>
        <begin position="18"/>
        <end position="496"/>
    </location>
</feature>
<dbReference type="OrthoDB" id="5985073at2759"/>
<keyword evidence="3" id="KW-1185">Reference proteome</keyword>
<dbReference type="STRING" id="1160509.A0A3N4IEB1"/>
<dbReference type="Gene3D" id="2.130.10.10">
    <property type="entry name" value="YVTN repeat-like/Quinoprotein amine dehydrogenase"/>
    <property type="match status" value="1"/>
</dbReference>
<dbReference type="AlphaFoldDB" id="A0A3N4IEB1"/>
<dbReference type="EMBL" id="ML119667">
    <property type="protein sequence ID" value="RPA83028.1"/>
    <property type="molecule type" value="Genomic_DNA"/>
</dbReference>
<dbReference type="SUPFAM" id="SSF50998">
    <property type="entry name" value="Quinoprotein alcohol dehydrogenase-like"/>
    <property type="match status" value="1"/>
</dbReference>
<gene>
    <name evidence="2" type="ORF">BJ508DRAFT_324909</name>
</gene>
<evidence type="ECO:0000256" key="1">
    <source>
        <dbReference type="SAM" id="SignalP"/>
    </source>
</evidence>
<keyword evidence="1" id="KW-0732">Signal</keyword>
<organism evidence="2 3">
    <name type="scientific">Ascobolus immersus RN42</name>
    <dbReference type="NCBI Taxonomy" id="1160509"/>
    <lineage>
        <taxon>Eukaryota</taxon>
        <taxon>Fungi</taxon>
        <taxon>Dikarya</taxon>
        <taxon>Ascomycota</taxon>
        <taxon>Pezizomycotina</taxon>
        <taxon>Pezizomycetes</taxon>
        <taxon>Pezizales</taxon>
        <taxon>Ascobolaceae</taxon>
        <taxon>Ascobolus</taxon>
    </lineage>
</organism>
<feature type="signal peptide" evidence="1">
    <location>
        <begin position="1"/>
        <end position="17"/>
    </location>
</feature>
<accession>A0A3N4IEB1</accession>
<reference evidence="2 3" key="1">
    <citation type="journal article" date="2018" name="Nat. Ecol. Evol.">
        <title>Pezizomycetes genomes reveal the molecular basis of ectomycorrhizal truffle lifestyle.</title>
        <authorList>
            <person name="Murat C."/>
            <person name="Payen T."/>
            <person name="Noel B."/>
            <person name="Kuo A."/>
            <person name="Morin E."/>
            <person name="Chen J."/>
            <person name="Kohler A."/>
            <person name="Krizsan K."/>
            <person name="Balestrini R."/>
            <person name="Da Silva C."/>
            <person name="Montanini B."/>
            <person name="Hainaut M."/>
            <person name="Levati E."/>
            <person name="Barry K.W."/>
            <person name="Belfiori B."/>
            <person name="Cichocki N."/>
            <person name="Clum A."/>
            <person name="Dockter R.B."/>
            <person name="Fauchery L."/>
            <person name="Guy J."/>
            <person name="Iotti M."/>
            <person name="Le Tacon F."/>
            <person name="Lindquist E.A."/>
            <person name="Lipzen A."/>
            <person name="Malagnac F."/>
            <person name="Mello A."/>
            <person name="Molinier V."/>
            <person name="Miyauchi S."/>
            <person name="Poulain J."/>
            <person name="Riccioni C."/>
            <person name="Rubini A."/>
            <person name="Sitrit Y."/>
            <person name="Splivallo R."/>
            <person name="Traeger S."/>
            <person name="Wang M."/>
            <person name="Zifcakova L."/>
            <person name="Wipf D."/>
            <person name="Zambonelli A."/>
            <person name="Paolocci F."/>
            <person name="Nowrousian M."/>
            <person name="Ottonello S."/>
            <person name="Baldrian P."/>
            <person name="Spatafora J.W."/>
            <person name="Henrissat B."/>
            <person name="Nagy L.G."/>
            <person name="Aury J.M."/>
            <person name="Wincker P."/>
            <person name="Grigoriev I.V."/>
            <person name="Bonfante P."/>
            <person name="Martin F.M."/>
        </authorList>
    </citation>
    <scope>NUCLEOTIDE SEQUENCE [LARGE SCALE GENOMIC DNA]</scope>
    <source>
        <strain evidence="2 3">RN42</strain>
    </source>
</reference>
<evidence type="ECO:0000313" key="2">
    <source>
        <dbReference type="EMBL" id="RPA83028.1"/>
    </source>
</evidence>
<name>A0A3N4IEB1_ASCIM</name>
<protein>
    <submittedName>
        <fullName evidence="2">Uncharacterized protein</fullName>
    </submittedName>
</protein>
<evidence type="ECO:0000313" key="3">
    <source>
        <dbReference type="Proteomes" id="UP000275078"/>
    </source>
</evidence>
<dbReference type="Proteomes" id="UP000275078">
    <property type="component" value="Unassembled WGS sequence"/>
</dbReference>
<sequence length="496" mass="54106">MVQFILAFLALSQVVTAFTLGIGKRDSEVYDNSGFVPNLGPKLSTLEKGKLGILWNFNPRKDNVPEEFMSTPILHTAASRLLLGSSTNTLYSISTDTGRLLASRQLRPTSFPCGDMKLGVGILGTPAIDEATRTGYVYAKGPDGYYLHAFDIRTLAERKGWPVKIDGPATNSPEQYLNSTNLLQRPQLNLIDGVVYAAFGGGCGDHLVIVSGWVVGVSASTGKVLSRWSTLGSSIWHAGAGMSSDRPDRLFFATANGDETSPYEGAVVKMGLSKKYGAREVKDSFRPWNYTAMDESQRDIGASTAALTSFVLRGRKTVVSGGKNGIVHVLDRDKLGGYGKEEKRNKILQEWSMPEVKDGVRARLFYGVGSWPRGKSGYLYLRPLDVGTVLVYEFDERKGFKLVVKTEEADTTLLGSGAPFVTADNGKHGVLWTIDLKKGLLAWNATPKDGKLLPLVVPKPKSSDTWTFKFQRPAFAKDKIYVVSREGGVIAYGPKK</sequence>
<proteinExistence type="predicted"/>
<dbReference type="InterPro" id="IPR011047">
    <property type="entry name" value="Quinoprotein_ADH-like_sf"/>
</dbReference>
<dbReference type="InterPro" id="IPR015943">
    <property type="entry name" value="WD40/YVTN_repeat-like_dom_sf"/>
</dbReference>